<evidence type="ECO:0000313" key="5">
    <source>
        <dbReference type="Proteomes" id="UP000036403"/>
    </source>
</evidence>
<dbReference type="PANTHER" id="PTHR47595:SF1">
    <property type="entry name" value="MYB_SANT-LIKE DNA-BINDING DOMAIN-CONTAINING PROTEIN"/>
    <property type="match status" value="1"/>
</dbReference>
<keyword evidence="5" id="KW-1185">Reference proteome</keyword>
<dbReference type="Gene3D" id="1.10.10.60">
    <property type="entry name" value="Homeodomain-like"/>
    <property type="match status" value="1"/>
</dbReference>
<dbReference type="Pfam" id="PF13837">
    <property type="entry name" value="Myb_DNA-bind_4"/>
    <property type="match status" value="1"/>
</dbReference>
<evidence type="ECO:0000256" key="2">
    <source>
        <dbReference type="SAM" id="MobiDB-lite"/>
    </source>
</evidence>
<dbReference type="PANTHER" id="PTHR47595">
    <property type="entry name" value="HEAT SHOCK 70 KDA PROTEIN 14"/>
    <property type="match status" value="1"/>
</dbReference>
<proteinExistence type="predicted"/>
<feature type="compositionally biased region" description="Low complexity" evidence="2">
    <location>
        <begin position="221"/>
        <end position="238"/>
    </location>
</feature>
<name>A0A0J7N3V1_LASNI</name>
<comment type="caution">
    <text evidence="4">The sequence shown here is derived from an EMBL/GenBank/DDBJ whole genome shotgun (WGS) entry which is preliminary data.</text>
</comment>
<feature type="coiled-coil region" evidence="1">
    <location>
        <begin position="315"/>
        <end position="375"/>
    </location>
</feature>
<keyword evidence="1" id="KW-0175">Coiled coil</keyword>
<feature type="non-terminal residue" evidence="4">
    <location>
        <position position="1"/>
    </location>
</feature>
<dbReference type="EMBL" id="LBMM01010581">
    <property type="protein sequence ID" value="KMQ87375.1"/>
    <property type="molecule type" value="Genomic_DNA"/>
</dbReference>
<dbReference type="Proteomes" id="UP000036403">
    <property type="component" value="Unassembled WGS sequence"/>
</dbReference>
<protein>
    <recommendedName>
        <fullName evidence="3">Myb/SANT-like DNA-binding domain-containing protein</fullName>
    </recommendedName>
</protein>
<evidence type="ECO:0000259" key="3">
    <source>
        <dbReference type="Pfam" id="PF13837"/>
    </source>
</evidence>
<feature type="compositionally biased region" description="Polar residues" evidence="2">
    <location>
        <begin position="264"/>
        <end position="281"/>
    </location>
</feature>
<feature type="domain" description="Myb/SANT-like DNA-binding" evidence="3">
    <location>
        <begin position="98"/>
        <end position="184"/>
    </location>
</feature>
<dbReference type="PaxDb" id="67767-A0A0J7N3V1"/>
<gene>
    <name evidence="4" type="ORF">RF55_13351</name>
</gene>
<sequence length="405" mass="46501">TDYTNFTCAACFLPLPDRENLLKHVCFKGKTIYLNEGIIYCSSDDNISNEETFNEFDSNINILDDHDDTIMDTIEREPYIPQLKPTTLPKKPNKNVAMWTDSSTLALLTCYEAKKEDLDHPVKRGKVWASIADDLSELGYKFSGEQVRWKFNTLTRKYKDCVDNNKKTGAGVMTFKFFDHMENILGDRRTVQGQSTISSTFAKKNPKSKSSTMLSTFMAQSDTPISSPSTSSTVSTNSAKKQIYEDPSKSRGLSKNKQALEKMASSNTEITICPTSVSNTQKSKRPQHGSGSRTAAGKMELEKQWLQHLKNLADRDKMRKEKQEAYEKRKAEEVQMKKKLIVLKERQLDIKQNIAKRKQEEAAEWHRDKLNIEKQKCRLLRELLDTRTLSHSKRFKTDRDSSYED</sequence>
<dbReference type="OrthoDB" id="7554889at2759"/>
<accession>A0A0J7N3V1</accession>
<evidence type="ECO:0000256" key="1">
    <source>
        <dbReference type="SAM" id="Coils"/>
    </source>
</evidence>
<evidence type="ECO:0000313" key="4">
    <source>
        <dbReference type="EMBL" id="KMQ87375.1"/>
    </source>
</evidence>
<feature type="region of interest" description="Disordered" evidence="2">
    <location>
        <begin position="220"/>
        <end position="295"/>
    </location>
</feature>
<reference evidence="4 5" key="1">
    <citation type="submission" date="2015-04" db="EMBL/GenBank/DDBJ databases">
        <title>Lasius niger genome sequencing.</title>
        <authorList>
            <person name="Konorov E.A."/>
            <person name="Nikitin M.A."/>
            <person name="Kirill M.V."/>
            <person name="Chang P."/>
        </authorList>
    </citation>
    <scope>NUCLEOTIDE SEQUENCE [LARGE SCALE GENOMIC DNA]</scope>
    <source>
        <tissue evidence="4">Whole</tissue>
    </source>
</reference>
<dbReference type="AlphaFoldDB" id="A0A0J7N3V1"/>
<dbReference type="InterPro" id="IPR044822">
    <property type="entry name" value="Myb_DNA-bind_4"/>
</dbReference>
<organism evidence="4 5">
    <name type="scientific">Lasius niger</name>
    <name type="common">Black garden ant</name>
    <dbReference type="NCBI Taxonomy" id="67767"/>
    <lineage>
        <taxon>Eukaryota</taxon>
        <taxon>Metazoa</taxon>
        <taxon>Ecdysozoa</taxon>
        <taxon>Arthropoda</taxon>
        <taxon>Hexapoda</taxon>
        <taxon>Insecta</taxon>
        <taxon>Pterygota</taxon>
        <taxon>Neoptera</taxon>
        <taxon>Endopterygota</taxon>
        <taxon>Hymenoptera</taxon>
        <taxon>Apocrita</taxon>
        <taxon>Aculeata</taxon>
        <taxon>Formicoidea</taxon>
        <taxon>Formicidae</taxon>
        <taxon>Formicinae</taxon>
        <taxon>Lasius</taxon>
        <taxon>Lasius</taxon>
    </lineage>
</organism>